<keyword evidence="1" id="KW-0812">Transmembrane</keyword>
<evidence type="ECO:0000256" key="1">
    <source>
        <dbReference type="SAM" id="Phobius"/>
    </source>
</evidence>
<sequence>MSHICVSSKLINFNFRHTFSTIFSIQLFLTTKKKKKFLNHSFFHIPETATLLIILPYLITTLL</sequence>
<evidence type="ECO:0000313" key="2">
    <source>
        <dbReference type="EMBL" id="KOF84048.1"/>
    </source>
</evidence>
<dbReference type="EMBL" id="KQ419287">
    <property type="protein sequence ID" value="KOF84048.1"/>
    <property type="molecule type" value="Genomic_DNA"/>
</dbReference>
<dbReference type="AlphaFoldDB" id="A0A0L8H448"/>
<accession>A0A0L8H448</accession>
<proteinExistence type="predicted"/>
<keyword evidence="1" id="KW-1133">Transmembrane helix</keyword>
<organism evidence="2">
    <name type="scientific">Octopus bimaculoides</name>
    <name type="common">California two-spotted octopus</name>
    <dbReference type="NCBI Taxonomy" id="37653"/>
    <lineage>
        <taxon>Eukaryota</taxon>
        <taxon>Metazoa</taxon>
        <taxon>Spiralia</taxon>
        <taxon>Lophotrochozoa</taxon>
        <taxon>Mollusca</taxon>
        <taxon>Cephalopoda</taxon>
        <taxon>Coleoidea</taxon>
        <taxon>Octopodiformes</taxon>
        <taxon>Octopoda</taxon>
        <taxon>Incirrata</taxon>
        <taxon>Octopodidae</taxon>
        <taxon>Octopus</taxon>
    </lineage>
</organism>
<reference evidence="2" key="1">
    <citation type="submission" date="2015-07" db="EMBL/GenBank/DDBJ databases">
        <title>MeaNS - Measles Nucleotide Surveillance Program.</title>
        <authorList>
            <person name="Tran T."/>
            <person name="Druce J."/>
        </authorList>
    </citation>
    <scope>NUCLEOTIDE SEQUENCE</scope>
    <source>
        <strain evidence="2">UCB-OBI-ISO-001</strain>
        <tissue evidence="2">Gonad</tissue>
    </source>
</reference>
<keyword evidence="1" id="KW-0472">Membrane</keyword>
<protein>
    <submittedName>
        <fullName evidence="2">Uncharacterized protein</fullName>
    </submittedName>
</protein>
<feature type="transmembrane region" description="Helical" evidence="1">
    <location>
        <begin position="42"/>
        <end position="59"/>
    </location>
</feature>
<name>A0A0L8H448_OCTBM</name>
<gene>
    <name evidence="2" type="ORF">OCBIM_22022717mg</name>
</gene>